<name>A0A9E2KK17_9FIRM</name>
<feature type="transmembrane region" description="Helical" evidence="1">
    <location>
        <begin position="20"/>
        <end position="40"/>
    </location>
</feature>
<feature type="transmembrane region" description="Helical" evidence="1">
    <location>
        <begin position="81"/>
        <end position="99"/>
    </location>
</feature>
<dbReference type="AlphaFoldDB" id="A0A9E2KK17"/>
<keyword evidence="1" id="KW-0812">Transmembrane</keyword>
<accession>A0A9E2KK17</accession>
<evidence type="ECO:0000256" key="1">
    <source>
        <dbReference type="SAM" id="Phobius"/>
    </source>
</evidence>
<keyword evidence="1" id="KW-0472">Membrane</keyword>
<sequence length="100" mass="9926">GISTAAPLWYATGSRTKSAGAAFASGLAEPAGAVLAYLVLSPFLNETLLQAMTLLAAGVMCWVSVAELLFGGFSLGRKSDAAAGFAVGVCGMTLGIAILA</sequence>
<comment type="caution">
    <text evidence="2">The sequence shown here is derived from an EMBL/GenBank/DDBJ whole genome shotgun (WGS) entry which is preliminary data.</text>
</comment>
<feature type="non-terminal residue" evidence="2">
    <location>
        <position position="1"/>
    </location>
</feature>
<gene>
    <name evidence="2" type="ORF">H9864_02550</name>
</gene>
<reference evidence="2" key="2">
    <citation type="submission" date="2021-04" db="EMBL/GenBank/DDBJ databases">
        <authorList>
            <person name="Gilroy R."/>
        </authorList>
    </citation>
    <scope>NUCLEOTIDE SEQUENCE</scope>
    <source>
        <strain evidence="2">742</strain>
    </source>
</reference>
<evidence type="ECO:0000313" key="2">
    <source>
        <dbReference type="EMBL" id="MBU3819244.1"/>
    </source>
</evidence>
<protein>
    <submittedName>
        <fullName evidence="2">Zinc transporter ZupT</fullName>
    </submittedName>
</protein>
<reference evidence="2" key="1">
    <citation type="journal article" date="2021" name="PeerJ">
        <title>Extensive microbial diversity within the chicken gut microbiome revealed by metagenomics and culture.</title>
        <authorList>
            <person name="Gilroy R."/>
            <person name="Ravi A."/>
            <person name="Getino M."/>
            <person name="Pursley I."/>
            <person name="Horton D.L."/>
            <person name="Alikhan N.F."/>
            <person name="Baker D."/>
            <person name="Gharbi K."/>
            <person name="Hall N."/>
            <person name="Watson M."/>
            <person name="Adriaenssens E.M."/>
            <person name="Foster-Nyarko E."/>
            <person name="Jarju S."/>
            <person name="Secka A."/>
            <person name="Antonio M."/>
            <person name="Oren A."/>
            <person name="Chaudhuri R.R."/>
            <person name="La Ragione R."/>
            <person name="Hildebrand F."/>
            <person name="Pallen M.J."/>
        </authorList>
    </citation>
    <scope>NUCLEOTIDE SEQUENCE</scope>
    <source>
        <strain evidence="2">742</strain>
    </source>
</reference>
<proteinExistence type="predicted"/>
<evidence type="ECO:0000313" key="3">
    <source>
        <dbReference type="Proteomes" id="UP000824178"/>
    </source>
</evidence>
<keyword evidence="1" id="KW-1133">Transmembrane helix</keyword>
<dbReference type="Proteomes" id="UP000824178">
    <property type="component" value="Unassembled WGS sequence"/>
</dbReference>
<dbReference type="EMBL" id="JAHLFH010000050">
    <property type="protein sequence ID" value="MBU3819244.1"/>
    <property type="molecule type" value="Genomic_DNA"/>
</dbReference>
<organism evidence="2 3">
    <name type="scientific">Candidatus Faecalibacterium intestinavium</name>
    <dbReference type="NCBI Taxonomy" id="2838580"/>
    <lineage>
        <taxon>Bacteria</taxon>
        <taxon>Bacillati</taxon>
        <taxon>Bacillota</taxon>
        <taxon>Clostridia</taxon>
        <taxon>Eubacteriales</taxon>
        <taxon>Oscillospiraceae</taxon>
        <taxon>Faecalibacterium</taxon>
    </lineage>
</organism>
<feature type="transmembrane region" description="Helical" evidence="1">
    <location>
        <begin position="52"/>
        <end position="75"/>
    </location>
</feature>